<comment type="caution">
    <text evidence="2">The sequence shown here is derived from an EMBL/GenBank/DDBJ whole genome shotgun (WGS) entry which is preliminary data.</text>
</comment>
<dbReference type="AlphaFoldDB" id="A0A9W9FJ63"/>
<reference evidence="2" key="1">
    <citation type="submission" date="2022-11" db="EMBL/GenBank/DDBJ databases">
        <authorList>
            <person name="Petersen C."/>
        </authorList>
    </citation>
    <scope>NUCLEOTIDE SEQUENCE</scope>
    <source>
        <strain evidence="2">IBT 30069</strain>
    </source>
</reference>
<name>A0A9W9FJ63_9EURO</name>
<evidence type="ECO:0000313" key="3">
    <source>
        <dbReference type="Proteomes" id="UP001149165"/>
    </source>
</evidence>
<feature type="compositionally biased region" description="Basic and acidic residues" evidence="1">
    <location>
        <begin position="91"/>
        <end position="103"/>
    </location>
</feature>
<feature type="compositionally biased region" description="Low complexity" evidence="1">
    <location>
        <begin position="104"/>
        <end position="121"/>
    </location>
</feature>
<evidence type="ECO:0000313" key="2">
    <source>
        <dbReference type="EMBL" id="KAJ5100927.1"/>
    </source>
</evidence>
<gene>
    <name evidence="2" type="ORF">N7456_006979</name>
</gene>
<protein>
    <submittedName>
        <fullName evidence="2">Uncharacterized protein</fullName>
    </submittedName>
</protein>
<feature type="region of interest" description="Disordered" evidence="1">
    <location>
        <begin position="72"/>
        <end position="125"/>
    </location>
</feature>
<accession>A0A9W9FJ63</accession>
<keyword evidence="3" id="KW-1185">Reference proteome</keyword>
<evidence type="ECO:0000256" key="1">
    <source>
        <dbReference type="SAM" id="MobiDB-lite"/>
    </source>
</evidence>
<sequence>MDTARLIQCKGDTLTYILHLESRLIELESAHNTSLESQGSQQLTSASCKPCHVCQNPDRYVKYMRSSFQGSGVKLGFGSQRGHLNDGNQPSEHDNPPSEHDNPPSEIDSPPSEIGSPPSDGNQLSRSKLEICQWEPPPVILSEPPGAVGERKSTIQTYKWEIPWTTSEPPGTVRSVNNESEKRQFVSTFESLPESEISKWLSCNALQRQETLLRLISDLGSEDDDSAPMSQMLSIVLEAGKFMKKAGLMQDLPTKSIKNRPYVCFRELVYCSLCVIALNFTPKSEDVYEAMRLGLGSDAVSHRFQQLIRGAKWANQAIYHLSQTKCGACSWDVIYIGMKLLFNCTGKANVESLAPSRFFCATE</sequence>
<proteinExistence type="predicted"/>
<reference evidence="2" key="2">
    <citation type="journal article" date="2023" name="IMA Fungus">
        <title>Comparative genomic study of the Penicillium genus elucidates a diverse pangenome and 15 lateral gene transfer events.</title>
        <authorList>
            <person name="Petersen C."/>
            <person name="Sorensen T."/>
            <person name="Nielsen M.R."/>
            <person name="Sondergaard T.E."/>
            <person name="Sorensen J.L."/>
            <person name="Fitzpatrick D.A."/>
            <person name="Frisvad J.C."/>
            <person name="Nielsen K.L."/>
        </authorList>
    </citation>
    <scope>NUCLEOTIDE SEQUENCE</scope>
    <source>
        <strain evidence="2">IBT 30069</strain>
    </source>
</reference>
<dbReference type="OrthoDB" id="4369665at2759"/>
<organism evidence="2 3">
    <name type="scientific">Penicillium angulare</name>
    <dbReference type="NCBI Taxonomy" id="116970"/>
    <lineage>
        <taxon>Eukaryota</taxon>
        <taxon>Fungi</taxon>
        <taxon>Dikarya</taxon>
        <taxon>Ascomycota</taxon>
        <taxon>Pezizomycotina</taxon>
        <taxon>Eurotiomycetes</taxon>
        <taxon>Eurotiomycetidae</taxon>
        <taxon>Eurotiales</taxon>
        <taxon>Aspergillaceae</taxon>
        <taxon>Penicillium</taxon>
    </lineage>
</organism>
<dbReference type="Proteomes" id="UP001149165">
    <property type="component" value="Unassembled WGS sequence"/>
</dbReference>
<dbReference type="EMBL" id="JAPQKH010000004">
    <property type="protein sequence ID" value="KAJ5100927.1"/>
    <property type="molecule type" value="Genomic_DNA"/>
</dbReference>